<evidence type="ECO:0000313" key="2">
    <source>
        <dbReference type="EMBL" id="PVH95589.1"/>
    </source>
</evidence>
<dbReference type="Proteomes" id="UP000244855">
    <property type="component" value="Unassembled WGS sequence"/>
</dbReference>
<protein>
    <submittedName>
        <fullName evidence="2">Uncharacterized protein</fullName>
    </submittedName>
</protein>
<feature type="region of interest" description="Disordered" evidence="1">
    <location>
        <begin position="48"/>
        <end position="102"/>
    </location>
</feature>
<proteinExistence type="predicted"/>
<name>A0A2V1DEH8_9PLEO</name>
<gene>
    <name evidence="2" type="ORF">DM02DRAFT_146729</name>
</gene>
<organism evidence="2 3">
    <name type="scientific">Periconia macrospinosa</name>
    <dbReference type="NCBI Taxonomy" id="97972"/>
    <lineage>
        <taxon>Eukaryota</taxon>
        <taxon>Fungi</taxon>
        <taxon>Dikarya</taxon>
        <taxon>Ascomycota</taxon>
        <taxon>Pezizomycotina</taxon>
        <taxon>Dothideomycetes</taxon>
        <taxon>Pleosporomycetidae</taxon>
        <taxon>Pleosporales</taxon>
        <taxon>Massarineae</taxon>
        <taxon>Periconiaceae</taxon>
        <taxon>Periconia</taxon>
    </lineage>
</organism>
<accession>A0A2V1DEH8</accession>
<feature type="compositionally biased region" description="Basic residues" evidence="1">
    <location>
        <begin position="55"/>
        <end position="88"/>
    </location>
</feature>
<sequence length="121" mass="14461">MYLGMYVYVRADKQERLIKTQRNSLSPTHVFFKKENYVLINHLMTNQPPFSSFFFKKKKKKKKKKKTKKNNNKKGPRDTKHTHKKKQTKNQNPIIPPKSKSSFPRLFNYLIYPILKPPPPS</sequence>
<evidence type="ECO:0000313" key="3">
    <source>
        <dbReference type="Proteomes" id="UP000244855"/>
    </source>
</evidence>
<dbReference type="AlphaFoldDB" id="A0A2V1DEH8"/>
<dbReference type="EMBL" id="KZ805490">
    <property type="protein sequence ID" value="PVH95589.1"/>
    <property type="molecule type" value="Genomic_DNA"/>
</dbReference>
<feature type="compositionally biased region" description="Low complexity" evidence="1">
    <location>
        <begin position="89"/>
        <end position="102"/>
    </location>
</feature>
<reference evidence="2 3" key="1">
    <citation type="journal article" date="2018" name="Sci. Rep.">
        <title>Comparative genomics provides insights into the lifestyle and reveals functional heterogeneity of dark septate endophytic fungi.</title>
        <authorList>
            <person name="Knapp D.G."/>
            <person name="Nemeth J.B."/>
            <person name="Barry K."/>
            <person name="Hainaut M."/>
            <person name="Henrissat B."/>
            <person name="Johnson J."/>
            <person name="Kuo A."/>
            <person name="Lim J.H.P."/>
            <person name="Lipzen A."/>
            <person name="Nolan M."/>
            <person name="Ohm R.A."/>
            <person name="Tamas L."/>
            <person name="Grigoriev I.V."/>
            <person name="Spatafora J.W."/>
            <person name="Nagy L.G."/>
            <person name="Kovacs G.M."/>
        </authorList>
    </citation>
    <scope>NUCLEOTIDE SEQUENCE [LARGE SCALE GENOMIC DNA]</scope>
    <source>
        <strain evidence="2 3">DSE2036</strain>
    </source>
</reference>
<keyword evidence="3" id="KW-1185">Reference proteome</keyword>
<evidence type="ECO:0000256" key="1">
    <source>
        <dbReference type="SAM" id="MobiDB-lite"/>
    </source>
</evidence>